<organism evidence="2 3">
    <name type="scientific">Conoideocrella luteorostrata</name>
    <dbReference type="NCBI Taxonomy" id="1105319"/>
    <lineage>
        <taxon>Eukaryota</taxon>
        <taxon>Fungi</taxon>
        <taxon>Dikarya</taxon>
        <taxon>Ascomycota</taxon>
        <taxon>Pezizomycotina</taxon>
        <taxon>Sordariomycetes</taxon>
        <taxon>Hypocreomycetidae</taxon>
        <taxon>Hypocreales</taxon>
        <taxon>Clavicipitaceae</taxon>
        <taxon>Conoideocrella</taxon>
    </lineage>
</organism>
<evidence type="ECO:0000313" key="2">
    <source>
        <dbReference type="EMBL" id="KAK2590762.1"/>
    </source>
</evidence>
<gene>
    <name evidence="2" type="ORF">QQS21_011553</name>
</gene>
<feature type="compositionally biased region" description="Low complexity" evidence="1">
    <location>
        <begin position="232"/>
        <end position="250"/>
    </location>
</feature>
<feature type="region of interest" description="Disordered" evidence="1">
    <location>
        <begin position="1"/>
        <end position="111"/>
    </location>
</feature>
<proteinExistence type="predicted"/>
<feature type="compositionally biased region" description="Basic and acidic residues" evidence="1">
    <location>
        <begin position="219"/>
        <end position="230"/>
    </location>
</feature>
<feature type="compositionally biased region" description="Basic and acidic residues" evidence="1">
    <location>
        <begin position="30"/>
        <end position="59"/>
    </location>
</feature>
<dbReference type="AlphaFoldDB" id="A0AAJ0CDZ6"/>
<feature type="compositionally biased region" description="Basic and acidic residues" evidence="1">
    <location>
        <begin position="74"/>
        <end position="101"/>
    </location>
</feature>
<comment type="caution">
    <text evidence="2">The sequence shown here is derived from an EMBL/GenBank/DDBJ whole genome shotgun (WGS) entry which is preliminary data.</text>
</comment>
<feature type="region of interest" description="Disordered" evidence="1">
    <location>
        <begin position="205"/>
        <end position="250"/>
    </location>
</feature>
<protein>
    <submittedName>
        <fullName evidence="2">Uncharacterized protein</fullName>
    </submittedName>
</protein>
<feature type="compositionally biased region" description="Basic and acidic residues" evidence="1">
    <location>
        <begin position="1"/>
        <end position="19"/>
    </location>
</feature>
<evidence type="ECO:0000256" key="1">
    <source>
        <dbReference type="SAM" id="MobiDB-lite"/>
    </source>
</evidence>
<sequence length="250" mass="29121">MNPQKKEQESRDADQKPGDSKIANHSLHIRGKEVPQRDIEKDLKSRAAEKRDRKAKDPDQDCNGLKWGPQNLDENERRQQELWEKEREKETPDSGVREDTQYSKAPKSQVDRGTSDVQIFFDYRELPPEILDTVFNERFGQDQNHGIRFDEVLMYVRFPNVTVVQKGTRAPKRRAPGRQDAEFFFNWLYAKGVRRILRVEMEDSDKMSHSDELIQPLTGEDRSRASRLTEDGSGSTSNSRTRQQSRSSKL</sequence>
<keyword evidence="3" id="KW-1185">Reference proteome</keyword>
<dbReference type="Proteomes" id="UP001251528">
    <property type="component" value="Unassembled WGS sequence"/>
</dbReference>
<reference evidence="2" key="1">
    <citation type="submission" date="2023-06" db="EMBL/GenBank/DDBJ databases">
        <title>Conoideocrella luteorostrata (Hypocreales: Clavicipitaceae), a potential biocontrol fungus for elongate hemlock scale in United States Christmas tree production areas.</title>
        <authorList>
            <person name="Barrett H."/>
            <person name="Lovett B."/>
            <person name="Macias A.M."/>
            <person name="Stajich J.E."/>
            <person name="Kasson M.T."/>
        </authorList>
    </citation>
    <scope>NUCLEOTIDE SEQUENCE</scope>
    <source>
        <strain evidence="2">ARSEF 14590</strain>
    </source>
</reference>
<evidence type="ECO:0000313" key="3">
    <source>
        <dbReference type="Proteomes" id="UP001251528"/>
    </source>
</evidence>
<accession>A0AAJ0CDZ6</accession>
<dbReference type="EMBL" id="JASWJB010000400">
    <property type="protein sequence ID" value="KAK2590762.1"/>
    <property type="molecule type" value="Genomic_DNA"/>
</dbReference>
<name>A0AAJ0CDZ6_9HYPO</name>